<accession>A0A646KTU6</accession>
<proteinExistence type="predicted"/>
<dbReference type="Proteomes" id="UP000419138">
    <property type="component" value="Unassembled WGS sequence"/>
</dbReference>
<evidence type="ECO:0008006" key="3">
    <source>
        <dbReference type="Google" id="ProtNLM"/>
    </source>
</evidence>
<dbReference type="OrthoDB" id="3483116at2"/>
<comment type="caution">
    <text evidence="1">The sequence shown here is derived from an EMBL/GenBank/DDBJ whole genome shotgun (WGS) entry which is preliminary data.</text>
</comment>
<gene>
    <name evidence="1" type="ORF">FF041_35870</name>
</gene>
<name>A0A646KTU6_STRJU</name>
<evidence type="ECO:0000313" key="2">
    <source>
        <dbReference type="Proteomes" id="UP000419138"/>
    </source>
</evidence>
<dbReference type="Gene3D" id="3.40.50.1820">
    <property type="entry name" value="alpha/beta hydrolase"/>
    <property type="match status" value="1"/>
</dbReference>
<dbReference type="AlphaFoldDB" id="A0A646KTU6"/>
<dbReference type="InterPro" id="IPR029058">
    <property type="entry name" value="AB_hydrolase_fold"/>
</dbReference>
<reference evidence="1 2" key="1">
    <citation type="submission" date="2019-05" db="EMBL/GenBank/DDBJ databases">
        <title>Comparative genomics and metabolomics analyses of clavulanic acid producing Streptomyces species provides insight into specialized metabolism and evolution of beta-lactam biosynthetic gene clusters.</title>
        <authorList>
            <person name="Moore M.A."/>
            <person name="Cruz-Morales P."/>
            <person name="Barona Gomez F."/>
            <person name="Kapil T."/>
        </authorList>
    </citation>
    <scope>NUCLEOTIDE SEQUENCE [LARGE SCALE GENOMIC DNA]</scope>
    <source>
        <strain evidence="1 2">NRRL 5741</strain>
    </source>
</reference>
<dbReference type="RefSeq" id="WP_153526601.1">
    <property type="nucleotide sequence ID" value="NZ_JBEPDZ010000052.1"/>
</dbReference>
<protein>
    <recommendedName>
        <fullName evidence="3">Alpha/beta hydrolase</fullName>
    </recommendedName>
</protein>
<dbReference type="EMBL" id="VCLA01000200">
    <property type="protein sequence ID" value="MQT05291.1"/>
    <property type="molecule type" value="Genomic_DNA"/>
</dbReference>
<dbReference type="SUPFAM" id="SSF53474">
    <property type="entry name" value="alpha/beta-Hydrolases"/>
    <property type="match status" value="2"/>
</dbReference>
<keyword evidence="2" id="KW-1185">Reference proteome</keyword>
<organism evidence="1 2">
    <name type="scientific">Streptomyces jumonjinensis</name>
    <dbReference type="NCBI Taxonomy" id="1945"/>
    <lineage>
        <taxon>Bacteria</taxon>
        <taxon>Bacillati</taxon>
        <taxon>Actinomycetota</taxon>
        <taxon>Actinomycetes</taxon>
        <taxon>Kitasatosporales</taxon>
        <taxon>Streptomycetaceae</taxon>
        <taxon>Streptomyces</taxon>
    </lineage>
</organism>
<sequence length="307" mass="33270">MSRIVLVHGIGQELESADALEAAWLPALAGGIRIAGHPATADRVWRGARPGEDEYRMAFYGDLFRAAGQMGGGAERVAALTPEQEELAQALALEWLRSARDRAPGPEDRAEAGRRLRALDAAGTGRMGPREAGRRPLNGLARLRWFAPAGMRFAQTFAERALVQVTRYLTEEPLREEIQGRVAALVGTETVALVGHSLGSVVAFQAAHRLKRELPLLLTLGSPLGLRTVVYDRLPQPRAVPATTRRWVNLADRDDLAAALLDLAELFADPYDALESDWTVDNGAQPHRAESYLHTRQAGSALAAVLG</sequence>
<evidence type="ECO:0000313" key="1">
    <source>
        <dbReference type="EMBL" id="MQT05291.1"/>
    </source>
</evidence>